<dbReference type="InterPro" id="IPR017853">
    <property type="entry name" value="GH"/>
</dbReference>
<evidence type="ECO:0000313" key="2">
    <source>
        <dbReference type="EMBL" id="OGF98819.1"/>
    </source>
</evidence>
<dbReference type="InterPro" id="IPR051923">
    <property type="entry name" value="Glycosyl_Hydrolase_39"/>
</dbReference>
<dbReference type="Gene3D" id="3.20.20.80">
    <property type="entry name" value="Glycosidases"/>
    <property type="match status" value="1"/>
</dbReference>
<dbReference type="PANTHER" id="PTHR12631:SF10">
    <property type="entry name" value="BETA-XYLOSIDASE-LIKE PROTEIN-RELATED"/>
    <property type="match status" value="1"/>
</dbReference>
<dbReference type="Proteomes" id="UP000177396">
    <property type="component" value="Unassembled WGS sequence"/>
</dbReference>
<dbReference type="SUPFAM" id="SSF51445">
    <property type="entry name" value="(Trans)glycosidases"/>
    <property type="match status" value="1"/>
</dbReference>
<accession>A0A1F5YF93</accession>
<name>A0A1F5YF93_9BACT</name>
<dbReference type="EMBL" id="MFJB01000083">
    <property type="protein sequence ID" value="OGF98819.1"/>
    <property type="molecule type" value="Genomic_DNA"/>
</dbReference>
<gene>
    <name evidence="2" type="ORF">A2153_04695</name>
</gene>
<organism evidence="2 3">
    <name type="scientific">Candidatus Gottesmanbacteria bacterium RBG_16_38_7b</name>
    <dbReference type="NCBI Taxonomy" id="1798372"/>
    <lineage>
        <taxon>Bacteria</taxon>
        <taxon>Candidatus Gottesmaniibacteriota</taxon>
    </lineage>
</organism>
<dbReference type="InterPro" id="IPR024655">
    <property type="entry name" value="Asl1_glyco_hydro_catalytic"/>
</dbReference>
<protein>
    <recommendedName>
        <fullName evidence="1">Asl1-like glycosyl hydrolase catalytic domain-containing protein</fullName>
    </recommendedName>
</protein>
<dbReference type="AlphaFoldDB" id="A0A1F5YF93"/>
<dbReference type="PANTHER" id="PTHR12631">
    <property type="entry name" value="ALPHA-L-IDURONIDASE"/>
    <property type="match status" value="1"/>
</dbReference>
<reference evidence="2 3" key="1">
    <citation type="journal article" date="2016" name="Nat. Commun.">
        <title>Thousands of microbial genomes shed light on interconnected biogeochemical processes in an aquifer system.</title>
        <authorList>
            <person name="Anantharaman K."/>
            <person name="Brown C.T."/>
            <person name="Hug L.A."/>
            <person name="Sharon I."/>
            <person name="Castelle C.J."/>
            <person name="Probst A.J."/>
            <person name="Thomas B.C."/>
            <person name="Singh A."/>
            <person name="Wilkins M.J."/>
            <person name="Karaoz U."/>
            <person name="Brodie E.L."/>
            <person name="Williams K.H."/>
            <person name="Hubbard S.S."/>
            <person name="Banfield J.F."/>
        </authorList>
    </citation>
    <scope>NUCLEOTIDE SEQUENCE [LARGE SCALE GENOMIC DNA]</scope>
</reference>
<feature type="domain" description="Asl1-like glycosyl hydrolase catalytic" evidence="1">
    <location>
        <begin position="69"/>
        <end position="223"/>
    </location>
</feature>
<dbReference type="GO" id="GO:0004553">
    <property type="term" value="F:hydrolase activity, hydrolyzing O-glycosyl compounds"/>
    <property type="evidence" value="ECO:0007669"/>
    <property type="project" value="TreeGrafter"/>
</dbReference>
<proteinExistence type="predicted"/>
<evidence type="ECO:0000313" key="3">
    <source>
        <dbReference type="Proteomes" id="UP000177396"/>
    </source>
</evidence>
<dbReference type="Pfam" id="PF11790">
    <property type="entry name" value="Glyco_hydro_cc"/>
    <property type="match status" value="1"/>
</dbReference>
<evidence type="ECO:0000259" key="1">
    <source>
        <dbReference type="Pfam" id="PF11790"/>
    </source>
</evidence>
<comment type="caution">
    <text evidence="2">The sequence shown here is derived from an EMBL/GenBank/DDBJ whole genome shotgun (WGS) entry which is preliminary data.</text>
</comment>
<sequence length="287" mass="33781">MDAYWDIKADAKIEKNKWSTYWRERLDSFRPAVINIVGPTPRQYRREINGSLAPSCALPKPEYYKQFADFINNVIEEYQPDAVEIWNEPDIWLMEKWPYTIGCYITGEQYGQLIKTIYPLIKKEHPQTMIIAGALAGDDEKWIKDFFGSVTDKNGEQPFDGFSFHVYSIYQGDFDLILQRASNLRKFTNKPLIVTETGLLCDGNEKVCQSREFSHEQARYAKYLLELINQDLFYDIFMYTLQNNWRYTGLVQQGKATQAWCELYRRQVGIPSRYCVPQRDPRSHIID</sequence>